<dbReference type="GO" id="GO:0005886">
    <property type="term" value="C:plasma membrane"/>
    <property type="evidence" value="ECO:0007669"/>
    <property type="project" value="UniProtKB-SubCell"/>
</dbReference>
<reference evidence="4" key="1">
    <citation type="submission" date="2018-05" db="EMBL/GenBank/DDBJ databases">
        <title>Complete Genome Sequences of Extremely Thermoacidophilic, Metal-Mobilizing Type-Strain Members of the Archaeal Family Sulfolobaceae: Acidianus brierleyi DSM-1651T, Acidianus sulfidivorans DSM-18786T, Metallosphaera hakonensis DSM-7519T, and Metallosphaera prunae DSM-10039T.</title>
        <authorList>
            <person name="Counts J.A."/>
            <person name="Kelly R.M."/>
        </authorList>
    </citation>
    <scope>NUCLEOTIDE SEQUENCE [LARGE SCALE GENOMIC DNA]</scope>
    <source>
        <strain evidence="4">HO1-1</strain>
    </source>
</reference>
<dbReference type="InterPro" id="IPR000462">
    <property type="entry name" value="CDP-OH_P_trans"/>
</dbReference>
<dbReference type="GO" id="GO:0000287">
    <property type="term" value="F:magnesium ion binding"/>
    <property type="evidence" value="ECO:0007669"/>
    <property type="project" value="UniProtKB-UniRule"/>
</dbReference>
<dbReference type="PROSITE" id="PS00379">
    <property type="entry name" value="CDP_ALCOHOL_P_TRANSF"/>
    <property type="match status" value="1"/>
</dbReference>
<comment type="subcellular location">
    <subcellularLocation>
        <location evidence="2">Cell membrane</location>
        <topology evidence="2">Multi-pass membrane protein</topology>
    </subcellularLocation>
</comment>
<dbReference type="GeneID" id="36835467"/>
<keyword evidence="1 2" id="KW-0808">Transferase</keyword>
<keyword evidence="2" id="KW-0464">Manganese</keyword>
<keyword evidence="2" id="KW-1003">Cell membrane</keyword>
<keyword evidence="5" id="KW-1185">Reference proteome</keyword>
<feature type="binding site" evidence="2">
    <location>
        <position position="90"/>
    </location>
    <ligand>
        <name>Mg(2+)</name>
        <dbReference type="ChEBI" id="CHEBI:18420"/>
        <label>2</label>
    </ligand>
</feature>
<dbReference type="RefSeq" id="WP_110369368.1">
    <property type="nucleotide sequence ID" value="NZ_CP029287.2"/>
</dbReference>
<comment type="caution">
    <text evidence="2">Lacks conserved residue(s) required for the propagation of feature annotation.</text>
</comment>
<evidence type="ECO:0000313" key="4">
    <source>
        <dbReference type="EMBL" id="AWR99799.1"/>
    </source>
</evidence>
<dbReference type="GO" id="GO:0016780">
    <property type="term" value="F:phosphotransferase activity, for other substituted phosphate groups"/>
    <property type="evidence" value="ECO:0007669"/>
    <property type="project" value="UniProtKB-UniRule"/>
</dbReference>
<feature type="transmembrane region" description="Helical" evidence="2">
    <location>
        <begin position="96"/>
        <end position="126"/>
    </location>
</feature>
<comment type="function">
    <text evidence="2">Catalyzes the formation of archaetidylinositol phosphate (AIP) from CDP-archaeol (CDP-ArOH or CDP-2,3-bis-(O-phytanyl)-sn-glycerol) and 1L-myo-inositol 1-phosphate (IP or 1D-myo-inositol 3-phosphate). AIP is a precursor of archaetidyl-myo-inositol (AI), an ether-type inositol phospholipid ubiquitously distributed in archaea membranes and essential for glycolipid biosynthesis in archaea.</text>
</comment>
<feature type="binding site" evidence="2">
    <location>
        <position position="86"/>
    </location>
    <ligand>
        <name>Mg(2+)</name>
        <dbReference type="ChEBI" id="CHEBI:18420"/>
        <label>1</label>
    </ligand>
</feature>
<dbReference type="Proteomes" id="UP000247586">
    <property type="component" value="Chromosome"/>
</dbReference>
<keyword evidence="2" id="KW-0443">Lipid metabolism</keyword>
<comment type="pathway">
    <text evidence="2">Lipid metabolism; phospholipid metabolism.</text>
</comment>
<keyword evidence="2" id="KW-0479">Metal-binding</keyword>
<protein>
    <recommendedName>
        <fullName evidence="2">Archaetidylinositol phosphate synthase</fullName>
        <shortName evidence="2">AIP synthase</shortName>
        <ecNumber evidence="2">2.7.8.39</ecNumber>
    </recommendedName>
</protein>
<dbReference type="HAMAP" id="MF_02242">
    <property type="entry name" value="AIP_synthase"/>
    <property type="match status" value="1"/>
</dbReference>
<dbReference type="InterPro" id="IPR054868">
    <property type="entry name" value="archin_ph_syn"/>
</dbReference>
<feature type="binding site" evidence="2">
    <location>
        <position position="65"/>
    </location>
    <ligand>
        <name>Mg(2+)</name>
        <dbReference type="ChEBI" id="CHEBI:18420"/>
        <label>1</label>
    </ligand>
</feature>
<dbReference type="GO" id="GO:0008654">
    <property type="term" value="P:phospholipid biosynthetic process"/>
    <property type="evidence" value="ECO:0007669"/>
    <property type="project" value="UniProtKB-UniRule"/>
</dbReference>
<accession>A0A2U9IUR4</accession>
<keyword evidence="2" id="KW-0812">Transmembrane</keyword>
<evidence type="ECO:0000256" key="3">
    <source>
        <dbReference type="RuleBase" id="RU003750"/>
    </source>
</evidence>
<evidence type="ECO:0000313" key="5">
    <source>
        <dbReference type="Proteomes" id="UP000247586"/>
    </source>
</evidence>
<comment type="cofactor">
    <cofactor evidence="2">
        <name>Mn(2+)</name>
        <dbReference type="ChEBI" id="CHEBI:29035"/>
    </cofactor>
    <cofactor evidence="2">
        <name>Mg(2+)</name>
        <dbReference type="ChEBI" id="CHEBI:18420"/>
    </cofactor>
    <text evidence="2">Binds 2 Mg(2+) or Mn(2+) ions per subunit.</text>
</comment>
<feature type="binding site" evidence="2">
    <location>
        <position position="86"/>
    </location>
    <ligand>
        <name>Mg(2+)</name>
        <dbReference type="ChEBI" id="CHEBI:18420"/>
        <label>2</label>
    </ligand>
</feature>
<dbReference type="InterPro" id="IPR043130">
    <property type="entry name" value="CDP-OH_PTrfase_TM_dom"/>
</dbReference>
<sequence>MITNLRQASKRVLRPMAIGLAKAGFTGNQVTVMGLVASLIYLVVLYFTRNTLLGFLILAISSLLDALDGEVARVRGLAGPKGSFLDSSLDRLEDTLFISSLVLLGFQPLLTAILVGVSLSISYLRAKAESLGIKAEGKGLIERGERLILVALILLLFPFVPLISVILFYGLLIASIITLAQRFHLVISALP</sequence>
<dbReference type="KEGG" id="mhk:DFR87_08955"/>
<feature type="transmembrane region" description="Helical" evidence="2">
    <location>
        <begin position="147"/>
        <end position="180"/>
    </location>
</feature>
<dbReference type="Gene3D" id="1.20.120.1760">
    <property type="match status" value="1"/>
</dbReference>
<feature type="binding site" evidence="2">
    <location>
        <position position="68"/>
    </location>
    <ligand>
        <name>Mg(2+)</name>
        <dbReference type="ChEBI" id="CHEBI:18420"/>
        <label>1</label>
    </ligand>
</feature>
<gene>
    <name evidence="4" type="ORF">DFR87_08955</name>
</gene>
<keyword evidence="2" id="KW-0472">Membrane</keyword>
<dbReference type="AlphaFoldDB" id="A0A2U9IUR4"/>
<evidence type="ECO:0000256" key="2">
    <source>
        <dbReference type="HAMAP-Rule" id="MF_02242"/>
    </source>
</evidence>
<dbReference type="UniPathway" id="UPA00085"/>
<feature type="binding site" evidence="2">
    <location>
        <position position="65"/>
    </location>
    <ligand>
        <name>Mg(2+)</name>
        <dbReference type="ChEBI" id="CHEBI:18420"/>
        <label>2</label>
    </ligand>
</feature>
<dbReference type="InterPro" id="IPR048254">
    <property type="entry name" value="CDP_ALCOHOL_P_TRANSF_CS"/>
</dbReference>
<comment type="catalytic activity">
    <reaction evidence="2">
        <text>CDP-2,3-bis-O-(phytanyl)-sn-glycerol + 1D-myo-inositol 3-phosphate = saturated 1-archaetidyl-1D-myo-inositol 3-phosphate + CMP + H(+)</text>
        <dbReference type="Rhea" id="RHEA:36823"/>
        <dbReference type="ChEBI" id="CHEBI:15378"/>
        <dbReference type="ChEBI" id="CHEBI:58401"/>
        <dbReference type="ChEBI" id="CHEBI:60377"/>
        <dbReference type="ChEBI" id="CHEBI:74004"/>
        <dbReference type="ChEBI" id="CHEBI:74006"/>
        <dbReference type="EC" id="2.7.8.39"/>
    </reaction>
</comment>
<dbReference type="OrthoDB" id="9904at2157"/>
<evidence type="ECO:0000256" key="1">
    <source>
        <dbReference type="ARBA" id="ARBA00022679"/>
    </source>
</evidence>
<proteinExistence type="inferred from homology"/>
<name>A0A2U9IUR4_9CREN</name>
<dbReference type="EC" id="2.7.8.39" evidence="2"/>
<dbReference type="InterPro" id="IPR044270">
    <property type="entry name" value="AIP_synthase"/>
</dbReference>
<comment type="similarity">
    <text evidence="2 3">Belongs to the CDP-alcohol phosphatidyltransferase class-I family.</text>
</comment>
<dbReference type="EMBL" id="CP029287">
    <property type="protein sequence ID" value="AWR99799.1"/>
    <property type="molecule type" value="Genomic_DNA"/>
</dbReference>
<keyword evidence="2" id="KW-1208">Phospholipid metabolism</keyword>
<dbReference type="NCBIfam" id="NF040950">
    <property type="entry name" value="archin_ph_syn"/>
    <property type="match status" value="1"/>
</dbReference>
<organism evidence="4 5">
    <name type="scientific">Metallosphaera hakonensis JCM 8857 = DSM 7519</name>
    <dbReference type="NCBI Taxonomy" id="1293036"/>
    <lineage>
        <taxon>Archaea</taxon>
        <taxon>Thermoproteota</taxon>
        <taxon>Thermoprotei</taxon>
        <taxon>Sulfolobales</taxon>
        <taxon>Sulfolobaceae</taxon>
        <taxon>Metallosphaera</taxon>
    </lineage>
</organism>
<feature type="active site" description="Proton acceptor" evidence="2">
    <location>
        <position position="90"/>
    </location>
</feature>
<keyword evidence="2" id="KW-1133">Transmembrane helix</keyword>
<keyword evidence="2" id="KW-0460">Magnesium</keyword>
<keyword evidence="2" id="KW-0444">Lipid biosynthesis</keyword>
<dbReference type="STRING" id="1293036.GCA_001315825_00774"/>
<dbReference type="Pfam" id="PF01066">
    <property type="entry name" value="CDP-OH_P_transf"/>
    <property type="match status" value="1"/>
</dbReference>